<dbReference type="HOGENOM" id="CLU_041212_1_0_1"/>
<accession>T1JJ89</accession>
<dbReference type="EMBL" id="JH431728">
    <property type="status" value="NOT_ANNOTATED_CDS"/>
    <property type="molecule type" value="Genomic_DNA"/>
</dbReference>
<keyword evidence="3" id="KW-0963">Cytoplasm</keyword>
<dbReference type="eggNOG" id="ENOG502QVMY">
    <property type="taxonomic scope" value="Eukaryota"/>
</dbReference>
<dbReference type="AlphaFoldDB" id="T1JJ89"/>
<comment type="subcellular location">
    <subcellularLocation>
        <location evidence="1">Cytoplasm</location>
        <location evidence="1">Cytoskeleton</location>
    </subcellularLocation>
</comment>
<evidence type="ECO:0000313" key="8">
    <source>
        <dbReference type="EnsemblMetazoa" id="SMAR013919-PA"/>
    </source>
</evidence>
<evidence type="ECO:0008006" key="10">
    <source>
        <dbReference type="Google" id="ProtNLM"/>
    </source>
</evidence>
<dbReference type="GO" id="GO:0016192">
    <property type="term" value="P:vesicle-mediated transport"/>
    <property type="evidence" value="ECO:0007669"/>
    <property type="project" value="InterPro"/>
</dbReference>
<evidence type="ECO:0000256" key="2">
    <source>
        <dbReference type="ARBA" id="ARBA00008550"/>
    </source>
</evidence>
<dbReference type="InterPro" id="IPR043970">
    <property type="entry name" value="FUZ/MON1/HPS1_longin_3"/>
</dbReference>
<evidence type="ECO:0000256" key="1">
    <source>
        <dbReference type="ARBA" id="ARBA00004245"/>
    </source>
</evidence>
<keyword evidence="4" id="KW-0206">Cytoskeleton</keyword>
<feature type="domain" description="FUZ/MON1/HPS1 second Longin" evidence="6">
    <location>
        <begin position="243"/>
        <end position="329"/>
    </location>
</feature>
<dbReference type="Pfam" id="PF19037">
    <property type="entry name" value="Fuz_longin_2"/>
    <property type="match status" value="1"/>
</dbReference>
<feature type="domain" description="FUZ/MON1/HPS1 first Longin" evidence="5">
    <location>
        <begin position="80"/>
        <end position="202"/>
    </location>
</feature>
<dbReference type="GO" id="GO:1905515">
    <property type="term" value="P:non-motile cilium assembly"/>
    <property type="evidence" value="ECO:0007669"/>
    <property type="project" value="TreeGrafter"/>
</dbReference>
<dbReference type="InterPro" id="IPR043972">
    <property type="entry name" value="FUZ/MON1/HPS1_longin_1"/>
</dbReference>
<dbReference type="OMA" id="LDQYSCS"/>
<comment type="similarity">
    <text evidence="2">Belongs to the fuzzy family.</text>
</comment>
<sequence length="483" mass="55333">MNGVAYYPQRRQPPWEELIRQQLEQTQADLRNKKLLLIQKQQQQQQIKYKQIQIQKQELAASQSIPRKRNDTSTNKMAAYLVCLTAAGGVPLFSRKIGDLKTLPFPVIGSLNGVHMFAKSKTVTLLSTATKDAQVVWKVFHDSIMLIFITTQQEDDKYGIHLLQSVFDAMVLLVGLDDLTRIKNVERLKKDLRCCFKLVDTLLYQSEAEHGLVGQMTLSVDCLLTPNHQVLQNHLEYFVESLGTMYGCLLVHGRLVVATKKWWTLSECEAGLLAMFISCCSKMTTRDIPIFLPVESPSVPHRLVTFCLLPGVEVCVLCGPTPSITEMEKRNFCNYWRNCQDVLLNTSKLYPKNCSVNVTLDSNILAFILVNTETKRCLCSTQPVEKAKLMNSKQCQEILRAFYKWICGSFFVDTTQEVYRVFHTRLKHSATETYMCTDTFKCFAQCNESYQLFLLFNNQIPTYSLRSISHKTLDTIIVKNVHF</sequence>
<reference evidence="8" key="2">
    <citation type="submission" date="2015-02" db="UniProtKB">
        <authorList>
            <consortium name="EnsemblMetazoa"/>
        </authorList>
    </citation>
    <scope>IDENTIFICATION</scope>
</reference>
<proteinExistence type="inferred from homology"/>
<dbReference type="InterPro" id="IPR043971">
    <property type="entry name" value="FUZ/MON1/HPS1_longin_2"/>
</dbReference>
<dbReference type="Proteomes" id="UP000014500">
    <property type="component" value="Unassembled WGS sequence"/>
</dbReference>
<evidence type="ECO:0000259" key="5">
    <source>
        <dbReference type="Pfam" id="PF19036"/>
    </source>
</evidence>
<evidence type="ECO:0000256" key="4">
    <source>
        <dbReference type="ARBA" id="ARBA00023212"/>
    </source>
</evidence>
<dbReference type="Pfam" id="PF19038">
    <property type="entry name" value="Fuz_longin_3"/>
    <property type="match status" value="1"/>
</dbReference>
<keyword evidence="9" id="KW-1185">Reference proteome</keyword>
<evidence type="ECO:0000313" key="9">
    <source>
        <dbReference type="Proteomes" id="UP000014500"/>
    </source>
</evidence>
<evidence type="ECO:0000259" key="7">
    <source>
        <dbReference type="Pfam" id="PF19038"/>
    </source>
</evidence>
<dbReference type="STRING" id="126957.T1JJ89"/>
<organism evidence="8 9">
    <name type="scientific">Strigamia maritima</name>
    <name type="common">European centipede</name>
    <name type="synonym">Geophilus maritimus</name>
    <dbReference type="NCBI Taxonomy" id="126957"/>
    <lineage>
        <taxon>Eukaryota</taxon>
        <taxon>Metazoa</taxon>
        <taxon>Ecdysozoa</taxon>
        <taxon>Arthropoda</taxon>
        <taxon>Myriapoda</taxon>
        <taxon>Chilopoda</taxon>
        <taxon>Pleurostigmophora</taxon>
        <taxon>Geophilomorpha</taxon>
        <taxon>Linotaeniidae</taxon>
        <taxon>Strigamia</taxon>
    </lineage>
</organism>
<dbReference type="PANTHER" id="PTHR13559">
    <property type="entry name" value="INTRACELLULAR TRAFFIC PROTEIN-RELATED"/>
    <property type="match status" value="1"/>
</dbReference>
<feature type="domain" description="FUZ/MON1/HPS1 third Longin" evidence="7">
    <location>
        <begin position="363"/>
        <end position="476"/>
    </location>
</feature>
<dbReference type="PhylomeDB" id="T1JJ89"/>
<evidence type="ECO:0000256" key="3">
    <source>
        <dbReference type="ARBA" id="ARBA00022490"/>
    </source>
</evidence>
<dbReference type="InterPro" id="IPR026069">
    <property type="entry name" value="Fuzzy"/>
</dbReference>
<dbReference type="PANTHER" id="PTHR13559:SF1">
    <property type="entry name" value="PROTEIN FUZZY HOMOLOG"/>
    <property type="match status" value="1"/>
</dbReference>
<dbReference type="Pfam" id="PF19036">
    <property type="entry name" value="Fuz_longin_1"/>
    <property type="match status" value="1"/>
</dbReference>
<name>T1JJ89_STRMM</name>
<dbReference type="EnsemblMetazoa" id="SMAR013919-RA">
    <property type="protein sequence ID" value="SMAR013919-PA"/>
    <property type="gene ID" value="SMAR013919"/>
</dbReference>
<reference evidence="9" key="1">
    <citation type="submission" date="2011-05" db="EMBL/GenBank/DDBJ databases">
        <authorList>
            <person name="Richards S.R."/>
            <person name="Qu J."/>
            <person name="Jiang H."/>
            <person name="Jhangiani S.N."/>
            <person name="Agravi P."/>
            <person name="Goodspeed R."/>
            <person name="Gross S."/>
            <person name="Mandapat C."/>
            <person name="Jackson L."/>
            <person name="Mathew T."/>
            <person name="Pu L."/>
            <person name="Thornton R."/>
            <person name="Saada N."/>
            <person name="Wilczek-Boney K.B."/>
            <person name="Lee S."/>
            <person name="Kovar C."/>
            <person name="Wu Y."/>
            <person name="Scherer S.E."/>
            <person name="Worley K.C."/>
            <person name="Muzny D.M."/>
            <person name="Gibbs R."/>
        </authorList>
    </citation>
    <scope>NUCLEOTIDE SEQUENCE</scope>
    <source>
        <strain evidence="9">Brora</strain>
    </source>
</reference>
<protein>
    <recommendedName>
        <fullName evidence="10">Protein fuzzy homolog</fullName>
    </recommendedName>
</protein>
<dbReference type="GO" id="GO:0005856">
    <property type="term" value="C:cytoskeleton"/>
    <property type="evidence" value="ECO:0007669"/>
    <property type="project" value="UniProtKB-SubCell"/>
</dbReference>
<evidence type="ECO:0000259" key="6">
    <source>
        <dbReference type="Pfam" id="PF19037"/>
    </source>
</evidence>